<evidence type="ECO:0000259" key="1">
    <source>
        <dbReference type="PROSITE" id="PS51184"/>
    </source>
</evidence>
<feature type="domain" description="JmjC" evidence="1">
    <location>
        <begin position="184"/>
        <end position="342"/>
    </location>
</feature>
<dbReference type="InterPro" id="IPR050910">
    <property type="entry name" value="JMJD6_ArgDemeth/LysHydrox"/>
</dbReference>
<organism evidence="2">
    <name type="scientific">Amorphochlora amoebiformis</name>
    <dbReference type="NCBI Taxonomy" id="1561963"/>
    <lineage>
        <taxon>Eukaryota</taxon>
        <taxon>Sar</taxon>
        <taxon>Rhizaria</taxon>
        <taxon>Cercozoa</taxon>
        <taxon>Chlorarachniophyceae</taxon>
        <taxon>Amorphochlora</taxon>
    </lineage>
</organism>
<dbReference type="AlphaFoldDB" id="A0A7S0GS00"/>
<dbReference type="SMART" id="SM00558">
    <property type="entry name" value="JmjC"/>
    <property type="match status" value="1"/>
</dbReference>
<dbReference type="EMBL" id="HBEM01009343">
    <property type="protein sequence ID" value="CAD8442009.1"/>
    <property type="molecule type" value="Transcribed_RNA"/>
</dbReference>
<accession>A0A7S0GS00</accession>
<dbReference type="Gene3D" id="2.60.120.650">
    <property type="entry name" value="Cupin"/>
    <property type="match status" value="1"/>
</dbReference>
<dbReference type="Pfam" id="PF13621">
    <property type="entry name" value="Cupin_8"/>
    <property type="match status" value="1"/>
</dbReference>
<dbReference type="InterPro" id="IPR003347">
    <property type="entry name" value="JmjC_dom"/>
</dbReference>
<dbReference type="PROSITE" id="PS51184">
    <property type="entry name" value="JMJC"/>
    <property type="match status" value="1"/>
</dbReference>
<dbReference type="InterPro" id="IPR041667">
    <property type="entry name" value="Cupin_8"/>
</dbReference>
<dbReference type="PANTHER" id="PTHR12480">
    <property type="entry name" value="ARGININE DEMETHYLASE AND LYSYL-HYDROXYLASE JMJD"/>
    <property type="match status" value="1"/>
</dbReference>
<dbReference type="GO" id="GO:0005737">
    <property type="term" value="C:cytoplasm"/>
    <property type="evidence" value="ECO:0007669"/>
    <property type="project" value="TreeGrafter"/>
</dbReference>
<name>A0A7S0GS00_9EUKA</name>
<protein>
    <recommendedName>
        <fullName evidence="1">JmjC domain-containing protein</fullName>
    </recommendedName>
</protein>
<sequence length="342" mass="39606">MYDALGDHQKASEIFKLLPTVCLMDDRDCTIPLNQALPFARISYKGEKGNTLTDYSPTNGLDSWEKAWDTETKTTTCDVIDCSNKTEVTRCDIDRRQNLTFEEFITMYVKQGKPVLIRGLTDEWPAREKWDKRTLLSNWGDTEVECLYSSDIVKFNIESDPERKDSMKISVPFSKYLNDLHHISETAKIDQDFDVPYLFGRNVYPDLPKEHFTPYLFPLKHFTYSLDRRNRKALFFVGAAESGTSFHKHTNAYNSVLFGVKKWFLLPPISSPKYLAKGSMSQWRKNMKAYDFYKPLTCTQYPGETLFIPSDWEHATYNPGICVGIAIEFGRRKELVEGYDDS</sequence>
<gene>
    <name evidence="2" type="ORF">LAMO00422_LOCUS6548</name>
</gene>
<reference evidence="2" key="1">
    <citation type="submission" date="2021-01" db="EMBL/GenBank/DDBJ databases">
        <authorList>
            <person name="Corre E."/>
            <person name="Pelletier E."/>
            <person name="Niang G."/>
            <person name="Scheremetjew M."/>
            <person name="Finn R."/>
            <person name="Kale V."/>
            <person name="Holt S."/>
            <person name="Cochrane G."/>
            <person name="Meng A."/>
            <person name="Brown T."/>
            <person name="Cohen L."/>
        </authorList>
    </citation>
    <scope>NUCLEOTIDE SEQUENCE</scope>
    <source>
        <strain evidence="2">CCMP2058</strain>
    </source>
</reference>
<proteinExistence type="predicted"/>
<evidence type="ECO:0000313" key="2">
    <source>
        <dbReference type="EMBL" id="CAD8442009.1"/>
    </source>
</evidence>
<dbReference type="PANTHER" id="PTHR12480:SF35">
    <property type="entry name" value="TRANSCRIPTION FACTOR JUMONJI, JMJC DOMAIN-CONTAINING PROTEIN"/>
    <property type="match status" value="1"/>
</dbReference>
<dbReference type="SUPFAM" id="SSF51197">
    <property type="entry name" value="Clavaminate synthase-like"/>
    <property type="match status" value="1"/>
</dbReference>